<dbReference type="RefSeq" id="WP_165327102.1">
    <property type="nucleotide sequence ID" value="NZ_CP049109.1"/>
</dbReference>
<protein>
    <submittedName>
        <fullName evidence="2">Uncharacterized protein</fullName>
    </submittedName>
</protein>
<dbReference type="KEGG" id="spzr:G5C33_10125"/>
<accession>A0A6G6Y5C4</accession>
<dbReference type="EMBL" id="CP049109">
    <property type="protein sequence ID" value="QIG80099.1"/>
    <property type="molecule type" value="Genomic_DNA"/>
</dbReference>
<proteinExistence type="predicted"/>
<keyword evidence="3" id="KW-1185">Reference proteome</keyword>
<reference evidence="2 3" key="1">
    <citation type="submission" date="2020-02" db="EMBL/GenBank/DDBJ databases">
        <authorList>
            <person name="Zheng R.K."/>
            <person name="Sun C.M."/>
        </authorList>
    </citation>
    <scope>NUCLEOTIDE SEQUENCE [LARGE SCALE GENOMIC DNA]</scope>
    <source>
        <strain evidence="3">zrk23</strain>
    </source>
</reference>
<keyword evidence="1" id="KW-0472">Membrane</keyword>
<gene>
    <name evidence="2" type="ORF">G5C33_10125</name>
</gene>
<keyword evidence="1" id="KW-1133">Transmembrane helix</keyword>
<evidence type="ECO:0000313" key="2">
    <source>
        <dbReference type="EMBL" id="QIG80099.1"/>
    </source>
</evidence>
<dbReference type="Proteomes" id="UP000501568">
    <property type="component" value="Chromosome"/>
</dbReference>
<sequence length="67" mass="7052">MTNRDRWIVVKRAAARVAGTFDRRDMMIIAGIGALAHGAGMAWEPAGWIVPGAIVTALAMFGGRNAG</sequence>
<feature type="transmembrane region" description="Helical" evidence="1">
    <location>
        <begin position="26"/>
        <end position="43"/>
    </location>
</feature>
<dbReference type="AlphaFoldDB" id="A0A6G6Y5C4"/>
<name>A0A6G6Y5C4_9SPHN</name>
<organism evidence="2 3">
    <name type="scientific">Stakelama tenebrarum</name>
    <dbReference type="NCBI Taxonomy" id="2711215"/>
    <lineage>
        <taxon>Bacteria</taxon>
        <taxon>Pseudomonadati</taxon>
        <taxon>Pseudomonadota</taxon>
        <taxon>Alphaproteobacteria</taxon>
        <taxon>Sphingomonadales</taxon>
        <taxon>Sphingomonadaceae</taxon>
        <taxon>Stakelama</taxon>
    </lineage>
</organism>
<evidence type="ECO:0000256" key="1">
    <source>
        <dbReference type="SAM" id="Phobius"/>
    </source>
</evidence>
<evidence type="ECO:0000313" key="3">
    <source>
        <dbReference type="Proteomes" id="UP000501568"/>
    </source>
</evidence>
<keyword evidence="1" id="KW-0812">Transmembrane</keyword>